<dbReference type="OrthoDB" id="5372935at2759"/>
<proteinExistence type="predicted"/>
<evidence type="ECO:0000313" key="3">
    <source>
        <dbReference type="Proteomes" id="UP000800235"/>
    </source>
</evidence>
<name>A0A9P4NJ78_9PEZI</name>
<organism evidence="2 3">
    <name type="scientific">Tothia fuscella</name>
    <dbReference type="NCBI Taxonomy" id="1048955"/>
    <lineage>
        <taxon>Eukaryota</taxon>
        <taxon>Fungi</taxon>
        <taxon>Dikarya</taxon>
        <taxon>Ascomycota</taxon>
        <taxon>Pezizomycotina</taxon>
        <taxon>Dothideomycetes</taxon>
        <taxon>Pleosporomycetidae</taxon>
        <taxon>Venturiales</taxon>
        <taxon>Cylindrosympodiaceae</taxon>
        <taxon>Tothia</taxon>
    </lineage>
</organism>
<dbReference type="EMBL" id="MU007083">
    <property type="protein sequence ID" value="KAF2423290.1"/>
    <property type="molecule type" value="Genomic_DNA"/>
</dbReference>
<dbReference type="PANTHER" id="PTHR42085:SF2">
    <property type="entry name" value="F-BOX DOMAIN-CONTAINING PROTEIN"/>
    <property type="match status" value="1"/>
</dbReference>
<gene>
    <name evidence="2" type="ORF">EJ08DRAFT_452617</name>
</gene>
<comment type="caution">
    <text evidence="2">The sequence shown here is derived from an EMBL/GenBank/DDBJ whole genome shotgun (WGS) entry which is preliminary data.</text>
</comment>
<feature type="region of interest" description="Disordered" evidence="1">
    <location>
        <begin position="1"/>
        <end position="24"/>
    </location>
</feature>
<dbReference type="Proteomes" id="UP000800235">
    <property type="component" value="Unassembled WGS sequence"/>
</dbReference>
<dbReference type="AlphaFoldDB" id="A0A9P4NJ78"/>
<dbReference type="InterPro" id="IPR038883">
    <property type="entry name" value="AN11006-like"/>
</dbReference>
<protein>
    <submittedName>
        <fullName evidence="2">Uncharacterized protein</fullName>
    </submittedName>
</protein>
<keyword evidence="3" id="KW-1185">Reference proteome</keyword>
<accession>A0A9P4NJ78</accession>
<dbReference type="PANTHER" id="PTHR42085">
    <property type="entry name" value="F-BOX DOMAIN-CONTAINING PROTEIN"/>
    <property type="match status" value="1"/>
</dbReference>
<sequence>MRLAPQTCRRTSDRLRQKAAARLQPSDTISMAESSSTFIPSRVRTSYPKYLFARFPAHSNYNPSIPNLFPAALSRSPPLENSFPLLKLPAELRLMIYAYLVPQQARIGISNWADHVVQETQLSEKLGKDCLIGFSQPHDLSYLTVCKQMYLEICPLIYRDTNITIYMRYNEQFLRKKSTLRSEYTLRTRKVTPRGIMCPHILSRFRRIQINYSLPDMNITATNLSKDWKNFDAQLVEMGHIIAEGSKTNPFKSLLRVTFWEPSRLLFAFENTSNIYTTFLRSMHTLQDKVPPSRFNATFLMKKDVLNVAIPYSLHRHPLQLEVMAKEHKTMLQIQDLAMKGNVEVRAARDWRLCAFLSASGNWMSCSWVARSWDSIFLPPAAESAVSDASLVELIECAPEKVAGENWDGVWGDPLFDMGWVGPVL</sequence>
<reference evidence="2" key="1">
    <citation type="journal article" date="2020" name="Stud. Mycol.">
        <title>101 Dothideomycetes genomes: a test case for predicting lifestyles and emergence of pathogens.</title>
        <authorList>
            <person name="Haridas S."/>
            <person name="Albert R."/>
            <person name="Binder M."/>
            <person name="Bloem J."/>
            <person name="Labutti K."/>
            <person name="Salamov A."/>
            <person name="Andreopoulos B."/>
            <person name="Baker S."/>
            <person name="Barry K."/>
            <person name="Bills G."/>
            <person name="Bluhm B."/>
            <person name="Cannon C."/>
            <person name="Castanera R."/>
            <person name="Culley D."/>
            <person name="Daum C."/>
            <person name="Ezra D."/>
            <person name="Gonzalez J."/>
            <person name="Henrissat B."/>
            <person name="Kuo A."/>
            <person name="Liang C."/>
            <person name="Lipzen A."/>
            <person name="Lutzoni F."/>
            <person name="Magnuson J."/>
            <person name="Mondo S."/>
            <person name="Nolan M."/>
            <person name="Ohm R."/>
            <person name="Pangilinan J."/>
            <person name="Park H.-J."/>
            <person name="Ramirez L."/>
            <person name="Alfaro M."/>
            <person name="Sun H."/>
            <person name="Tritt A."/>
            <person name="Yoshinaga Y."/>
            <person name="Zwiers L.-H."/>
            <person name="Turgeon B."/>
            <person name="Goodwin S."/>
            <person name="Spatafora J."/>
            <person name="Crous P."/>
            <person name="Grigoriev I."/>
        </authorList>
    </citation>
    <scope>NUCLEOTIDE SEQUENCE</scope>
    <source>
        <strain evidence="2">CBS 130266</strain>
    </source>
</reference>
<evidence type="ECO:0000313" key="2">
    <source>
        <dbReference type="EMBL" id="KAF2423290.1"/>
    </source>
</evidence>
<evidence type="ECO:0000256" key="1">
    <source>
        <dbReference type="SAM" id="MobiDB-lite"/>
    </source>
</evidence>